<dbReference type="Gene3D" id="3.40.225.10">
    <property type="entry name" value="Class II aldolase/adducin N-terminal domain"/>
    <property type="match status" value="1"/>
</dbReference>
<evidence type="ECO:0000256" key="1">
    <source>
        <dbReference type="ARBA" id="ARBA00037961"/>
    </source>
</evidence>
<proteinExistence type="inferred from homology"/>
<dbReference type="PANTHER" id="PTHR10672">
    <property type="entry name" value="ADDUCIN"/>
    <property type="match status" value="1"/>
</dbReference>
<dbReference type="GO" id="GO:0051015">
    <property type="term" value="F:actin filament binding"/>
    <property type="evidence" value="ECO:0007669"/>
    <property type="project" value="TreeGrafter"/>
</dbReference>
<dbReference type="OrthoDB" id="5500703at2"/>
<dbReference type="GO" id="GO:0005856">
    <property type="term" value="C:cytoskeleton"/>
    <property type="evidence" value="ECO:0007669"/>
    <property type="project" value="TreeGrafter"/>
</dbReference>
<accession>A0A556ABW7</accession>
<comment type="caution">
    <text evidence="3">The sequence shown here is derived from an EMBL/GenBank/DDBJ whole genome shotgun (WGS) entry which is preliminary data.</text>
</comment>
<dbReference type="InterPro" id="IPR001303">
    <property type="entry name" value="Aldolase_II/adducin_N"/>
</dbReference>
<dbReference type="AlphaFoldDB" id="A0A556ABW7"/>
<evidence type="ECO:0000313" key="4">
    <source>
        <dbReference type="Proteomes" id="UP000318405"/>
    </source>
</evidence>
<keyword evidence="4" id="KW-1185">Reference proteome</keyword>
<dbReference type="PANTHER" id="PTHR10672:SF41">
    <property type="entry name" value="CLASS II ALDOLASE_ADDUCIN DOMAIN PROTEIN (AFU_ORTHOLOGUE AFUA_3G01330)"/>
    <property type="match status" value="1"/>
</dbReference>
<protein>
    <submittedName>
        <fullName evidence="3">Class II aldolase/adducin family protein</fullName>
    </submittedName>
</protein>
<evidence type="ECO:0000313" key="3">
    <source>
        <dbReference type="EMBL" id="TSH90382.1"/>
    </source>
</evidence>
<dbReference type="RefSeq" id="WP_143950298.1">
    <property type="nucleotide sequence ID" value="NZ_BAABMB010000003.1"/>
</dbReference>
<dbReference type="InterPro" id="IPR051017">
    <property type="entry name" value="Aldolase-II_Adducin_sf"/>
</dbReference>
<reference evidence="3 4" key="1">
    <citation type="submission" date="2019-07" db="EMBL/GenBank/DDBJ databases">
        <title>Qingshengfaniella alkalisoli gen. nov., sp. nov., isolated from saline soil.</title>
        <authorList>
            <person name="Xu L."/>
            <person name="Huang X.-X."/>
            <person name="Sun J.-Q."/>
        </authorList>
    </citation>
    <scope>NUCLEOTIDE SEQUENCE [LARGE SCALE GENOMIC DNA]</scope>
    <source>
        <strain evidence="3 4">DSM 27279</strain>
    </source>
</reference>
<feature type="domain" description="Class II aldolase/adducin N-terminal" evidence="2">
    <location>
        <begin position="16"/>
        <end position="200"/>
    </location>
</feature>
<dbReference type="InterPro" id="IPR036409">
    <property type="entry name" value="Aldolase_II/adducin_N_sf"/>
</dbReference>
<gene>
    <name evidence="3" type="ORF">FOZ76_21400</name>
</gene>
<dbReference type="Pfam" id="PF00596">
    <property type="entry name" value="Aldolase_II"/>
    <property type="match status" value="1"/>
</dbReference>
<dbReference type="SUPFAM" id="SSF53639">
    <property type="entry name" value="AraD/HMP-PK domain-like"/>
    <property type="match status" value="1"/>
</dbReference>
<evidence type="ECO:0000259" key="2">
    <source>
        <dbReference type="SMART" id="SM01007"/>
    </source>
</evidence>
<sequence>MNTDTRQRALDPQVLHDLVAANRILANEGVVDAYGHVSIRHPRNPDRYLIARSISPALVTAGDIMEYGLDGKPVDAASPTPYLERHIHGAIYEKRPDVQAVVHSHAVPVLPFTLTDVPLQAVIHVASDMGAVIPRWDIRDSFGDTNLLVVDMDQGRDLAETLGSNKVVLMRGHGFTATGRSLIEVVKISVYLPVNAQVQLEASRLGPMRPLSPGEIEIRSQVAPDAPQMRRAWDYWCRRAGISPEVSAGD</sequence>
<organism evidence="3 4">
    <name type="scientific">Verticiella sediminum</name>
    <dbReference type="NCBI Taxonomy" id="1247510"/>
    <lineage>
        <taxon>Bacteria</taxon>
        <taxon>Pseudomonadati</taxon>
        <taxon>Pseudomonadota</taxon>
        <taxon>Betaproteobacteria</taxon>
        <taxon>Burkholderiales</taxon>
        <taxon>Alcaligenaceae</taxon>
        <taxon>Verticiella</taxon>
    </lineage>
</organism>
<dbReference type="Proteomes" id="UP000318405">
    <property type="component" value="Unassembled WGS sequence"/>
</dbReference>
<name>A0A556ABW7_9BURK</name>
<dbReference type="EMBL" id="VLTJ01000039">
    <property type="protein sequence ID" value="TSH90382.1"/>
    <property type="molecule type" value="Genomic_DNA"/>
</dbReference>
<comment type="similarity">
    <text evidence="1">Belongs to the aldolase class II family.</text>
</comment>
<dbReference type="SMART" id="SM01007">
    <property type="entry name" value="Aldolase_II"/>
    <property type="match status" value="1"/>
</dbReference>